<organism evidence="1 2">
    <name type="scientific">Arthroderma otae (strain ATCC MYA-4605 / CBS 113480)</name>
    <name type="common">Microsporum canis</name>
    <dbReference type="NCBI Taxonomy" id="554155"/>
    <lineage>
        <taxon>Eukaryota</taxon>
        <taxon>Fungi</taxon>
        <taxon>Dikarya</taxon>
        <taxon>Ascomycota</taxon>
        <taxon>Pezizomycotina</taxon>
        <taxon>Eurotiomycetes</taxon>
        <taxon>Eurotiomycetidae</taxon>
        <taxon>Onygenales</taxon>
        <taxon>Arthrodermataceae</taxon>
        <taxon>Microsporum</taxon>
    </lineage>
</organism>
<reference evidence="2" key="1">
    <citation type="journal article" date="2012" name="MBio">
        <title>Comparative genome analysis of Trichophyton rubrum and related dermatophytes reveals candidate genes involved in infection.</title>
        <authorList>
            <person name="Martinez D.A."/>
            <person name="Oliver B.G."/>
            <person name="Graeser Y."/>
            <person name="Goldberg J.M."/>
            <person name="Li W."/>
            <person name="Martinez-Rossi N.M."/>
            <person name="Monod M."/>
            <person name="Shelest E."/>
            <person name="Barton R.C."/>
            <person name="Birch E."/>
            <person name="Brakhage A.A."/>
            <person name="Chen Z."/>
            <person name="Gurr S.J."/>
            <person name="Heiman D."/>
            <person name="Heitman J."/>
            <person name="Kosti I."/>
            <person name="Rossi A."/>
            <person name="Saif S."/>
            <person name="Samalova M."/>
            <person name="Saunders C.W."/>
            <person name="Shea T."/>
            <person name="Summerbell R.C."/>
            <person name="Xu J."/>
            <person name="Young S."/>
            <person name="Zeng Q."/>
            <person name="Birren B.W."/>
            <person name="Cuomo C.A."/>
            <person name="White T.C."/>
        </authorList>
    </citation>
    <scope>NUCLEOTIDE SEQUENCE [LARGE SCALE GENOMIC DNA]</scope>
    <source>
        <strain evidence="2">ATCC MYA-4605 / CBS 113480</strain>
    </source>
</reference>
<proteinExistence type="predicted"/>
<dbReference type="VEuPathDB" id="FungiDB:MCYG_04624"/>
<dbReference type="Proteomes" id="UP000002035">
    <property type="component" value="Unassembled WGS sequence"/>
</dbReference>
<dbReference type="RefSeq" id="XP_002846887.1">
    <property type="nucleotide sequence ID" value="XM_002846841.1"/>
</dbReference>
<accession>C5FNV2</accession>
<sequence length="287" mass="32720">MLHQDNASRETPPLCVAYSDLLIGLPEGTPQIQYTNMKKLDCVIDTQARKCCIDSSKSPFLIVTSIPSTFLEEMDHFYHDKCPRFTLNIQERIVIIEVMVTEPHELVSQALSKCISDSIDRMGLKKVLRDTGRAQVTSTTSAKEPDGSFKLVREKWPTIAIETGLSEHISKLAIDAHWWLEAEESRTLVVITAKIDQRRPQIIFQRWEHYYPPLRPITRHYYPTSTVIQEVHAVHEGGITRATGDLVIPFEKMFRRPRDGGEENDTVIGRDVLADIAESAWESQGFM</sequence>
<dbReference type="EMBL" id="DS995704">
    <property type="protein sequence ID" value="EEQ31805.1"/>
    <property type="molecule type" value="Genomic_DNA"/>
</dbReference>
<name>C5FNV2_ARTOC</name>
<evidence type="ECO:0000313" key="1">
    <source>
        <dbReference type="EMBL" id="EEQ31805.1"/>
    </source>
</evidence>
<dbReference type="OrthoDB" id="76567at2759"/>
<dbReference type="eggNOG" id="ENOG502T6QT">
    <property type="taxonomic scope" value="Eukaryota"/>
</dbReference>
<dbReference type="GeneID" id="9230002"/>
<dbReference type="OMA" id="HWWLEAE"/>
<keyword evidence="2" id="KW-1185">Reference proteome</keyword>
<protein>
    <submittedName>
        <fullName evidence="1">Uncharacterized protein</fullName>
    </submittedName>
</protein>
<dbReference type="AlphaFoldDB" id="C5FNV2"/>
<gene>
    <name evidence="1" type="ORF">MCYG_04624</name>
</gene>
<evidence type="ECO:0000313" key="2">
    <source>
        <dbReference type="Proteomes" id="UP000002035"/>
    </source>
</evidence>
<dbReference type="HOGENOM" id="CLU_058490_3_1_1"/>